<reference evidence="6" key="1">
    <citation type="journal article" date="2020" name="Stud. Mycol.">
        <title>101 Dothideomycetes genomes: a test case for predicting lifestyles and emergence of pathogens.</title>
        <authorList>
            <person name="Haridas S."/>
            <person name="Albert R."/>
            <person name="Binder M."/>
            <person name="Bloem J."/>
            <person name="Labutti K."/>
            <person name="Salamov A."/>
            <person name="Andreopoulos B."/>
            <person name="Baker S."/>
            <person name="Barry K."/>
            <person name="Bills G."/>
            <person name="Bluhm B."/>
            <person name="Cannon C."/>
            <person name="Castanera R."/>
            <person name="Culley D."/>
            <person name="Daum C."/>
            <person name="Ezra D."/>
            <person name="Gonzalez J."/>
            <person name="Henrissat B."/>
            <person name="Kuo A."/>
            <person name="Liang C."/>
            <person name="Lipzen A."/>
            <person name="Lutzoni F."/>
            <person name="Magnuson J."/>
            <person name="Mondo S."/>
            <person name="Nolan M."/>
            <person name="Ohm R."/>
            <person name="Pangilinan J."/>
            <person name="Park H.-J."/>
            <person name="Ramirez L."/>
            <person name="Alfaro M."/>
            <person name="Sun H."/>
            <person name="Tritt A."/>
            <person name="Yoshinaga Y."/>
            <person name="Zwiers L.-H."/>
            <person name="Turgeon B."/>
            <person name="Goodwin S."/>
            <person name="Spatafora J."/>
            <person name="Crous P."/>
            <person name="Grigoriev I."/>
        </authorList>
    </citation>
    <scope>NUCLEOTIDE SEQUENCE</scope>
    <source>
        <strain evidence="6">CBS 115976</strain>
    </source>
</reference>
<accession>A0A6A6UT02</accession>
<sequence length="262" mass="29306">MKKRKASSDLPPLPANFHSLYATNKRASTVDDPALHGGRKRQVPHTEGNWPTHVYIEWRPNDSELENLQSLIDAFAKQSKVPITSLLTSDLDAPLPLHISLSRSLQVPTEGRDELLSAVTDSITNTAVKSFPAEASRLKWVPNYDKTRWFLSLALKRPPYDELKLLLVACNKTAKAKGYPMLYTRPNSSDQDMDSRDYTEFFHFSLAWSLASDIDAKSSNAVLDDIWKNSEAQDLDIMVDTVLAKIGNAIHSIKLGSRASRS</sequence>
<feature type="active site" description="Proton donor/acceptor" evidence="5">
    <location>
        <position position="98"/>
    </location>
</feature>
<evidence type="ECO:0000313" key="7">
    <source>
        <dbReference type="Proteomes" id="UP000799302"/>
    </source>
</evidence>
<comment type="subcellular location">
    <subcellularLocation>
        <location evidence="5">Nucleus</location>
    </subcellularLocation>
</comment>
<protein>
    <recommendedName>
        <fullName evidence="5">U6 snRNA phosphodiesterase</fullName>
        <ecNumber evidence="5">3.1.4.-</ecNumber>
    </recommendedName>
</protein>
<evidence type="ECO:0000256" key="4">
    <source>
        <dbReference type="ARBA" id="ARBA00023242"/>
    </source>
</evidence>
<dbReference type="EMBL" id="MU004230">
    <property type="protein sequence ID" value="KAF2674920.1"/>
    <property type="molecule type" value="Genomic_DNA"/>
</dbReference>
<dbReference type="Pfam" id="PF09749">
    <property type="entry name" value="HVSL"/>
    <property type="match status" value="1"/>
</dbReference>
<dbReference type="GO" id="GO:0034477">
    <property type="term" value="P:U6 snRNA 3'-end processing"/>
    <property type="evidence" value="ECO:0007669"/>
    <property type="project" value="UniProtKB-UniRule"/>
</dbReference>
<organism evidence="6 7">
    <name type="scientific">Microthyrium microscopicum</name>
    <dbReference type="NCBI Taxonomy" id="703497"/>
    <lineage>
        <taxon>Eukaryota</taxon>
        <taxon>Fungi</taxon>
        <taxon>Dikarya</taxon>
        <taxon>Ascomycota</taxon>
        <taxon>Pezizomycotina</taxon>
        <taxon>Dothideomycetes</taxon>
        <taxon>Dothideomycetes incertae sedis</taxon>
        <taxon>Microthyriales</taxon>
        <taxon>Microthyriaceae</taxon>
        <taxon>Microthyrium</taxon>
    </lineage>
</organism>
<proteinExistence type="inferred from homology"/>
<evidence type="ECO:0000256" key="3">
    <source>
        <dbReference type="ARBA" id="ARBA00023239"/>
    </source>
</evidence>
<dbReference type="GO" id="GO:0005634">
    <property type="term" value="C:nucleus"/>
    <property type="evidence" value="ECO:0007669"/>
    <property type="project" value="UniProtKB-SubCell"/>
</dbReference>
<dbReference type="PANTHER" id="PTHR13522">
    <property type="entry name" value="U6 SNRNA PHOSPHODIESTERASE 1"/>
    <property type="match status" value="1"/>
</dbReference>
<dbReference type="AlphaFoldDB" id="A0A6A6UT02"/>
<evidence type="ECO:0000313" key="6">
    <source>
        <dbReference type="EMBL" id="KAF2674920.1"/>
    </source>
</evidence>
<dbReference type="Proteomes" id="UP000799302">
    <property type="component" value="Unassembled WGS sequence"/>
</dbReference>
<keyword evidence="2 5" id="KW-0378">Hydrolase</keyword>
<dbReference type="PANTHER" id="PTHR13522:SF3">
    <property type="entry name" value="U6 SNRNA PHOSPHODIESTERASE 1"/>
    <property type="match status" value="1"/>
</dbReference>
<dbReference type="Gene3D" id="3.90.1140.10">
    <property type="entry name" value="Cyclic phosphodiesterase"/>
    <property type="match status" value="1"/>
</dbReference>
<keyword evidence="1 5" id="KW-0540">Nuclease</keyword>
<dbReference type="HAMAP" id="MF_03040">
    <property type="entry name" value="USB1"/>
    <property type="match status" value="1"/>
</dbReference>
<dbReference type="EC" id="3.1.4.-" evidence="5"/>
<evidence type="ECO:0000256" key="2">
    <source>
        <dbReference type="ARBA" id="ARBA00022801"/>
    </source>
</evidence>
<comment type="similarity">
    <text evidence="5">Belongs to the 2H phosphoesterase superfamily. USB1 family.</text>
</comment>
<comment type="function">
    <text evidence="5">Phosphodiesterase responsible for the U6 snRNA 3' end processing. Acts as an exoribonuclease (RNase) responsible for trimming the poly(U) tract of the last nucleotides in the pre-U6 snRNA molecule, leading to the formation of mature U6 snRNA.</text>
</comment>
<name>A0A6A6UT02_9PEZI</name>
<evidence type="ECO:0000256" key="5">
    <source>
        <dbReference type="HAMAP-Rule" id="MF_03040"/>
    </source>
</evidence>
<evidence type="ECO:0000256" key="1">
    <source>
        <dbReference type="ARBA" id="ARBA00022722"/>
    </source>
</evidence>
<feature type="active site" description="Proton donor/acceptor" evidence="5">
    <location>
        <position position="203"/>
    </location>
</feature>
<dbReference type="InterPro" id="IPR027521">
    <property type="entry name" value="Usb1"/>
</dbReference>
<gene>
    <name evidence="5" type="primary">USB1</name>
    <name evidence="6" type="ORF">BT63DRAFT_435931</name>
</gene>
<dbReference type="OrthoDB" id="49151at2759"/>
<keyword evidence="3" id="KW-0456">Lyase</keyword>
<keyword evidence="7" id="KW-1185">Reference proteome</keyword>
<dbReference type="GO" id="GO:0016829">
    <property type="term" value="F:lyase activity"/>
    <property type="evidence" value="ECO:0007669"/>
    <property type="project" value="UniProtKB-KW"/>
</dbReference>
<keyword evidence="4 5" id="KW-0539">Nucleus</keyword>
<dbReference type="GO" id="GO:1990838">
    <property type="term" value="F:poly(U)-specific exoribonuclease activity, producing 3' uridine cyclic phosphate ends"/>
    <property type="evidence" value="ECO:0007669"/>
    <property type="project" value="UniProtKB-UniRule"/>
</dbReference>